<dbReference type="Pfam" id="PF07715">
    <property type="entry name" value="Plug"/>
    <property type="match status" value="1"/>
</dbReference>
<feature type="domain" description="Secretin/TonB short N-terminal" evidence="13">
    <location>
        <begin position="70"/>
        <end position="121"/>
    </location>
</feature>
<dbReference type="Gene3D" id="3.55.50.30">
    <property type="match status" value="1"/>
</dbReference>
<evidence type="ECO:0000256" key="2">
    <source>
        <dbReference type="ARBA" id="ARBA00022448"/>
    </source>
</evidence>
<accession>A0ABP8ME30</accession>
<dbReference type="EMBL" id="BAABEY010000036">
    <property type="protein sequence ID" value="GAA4447932.1"/>
    <property type="molecule type" value="Genomic_DNA"/>
</dbReference>
<proteinExistence type="inferred from homology"/>
<dbReference type="InterPro" id="IPR011662">
    <property type="entry name" value="Secretin/TonB_short_N"/>
</dbReference>
<dbReference type="PROSITE" id="PS51257">
    <property type="entry name" value="PROKAR_LIPOPROTEIN"/>
    <property type="match status" value="1"/>
</dbReference>
<evidence type="ECO:0000256" key="5">
    <source>
        <dbReference type="ARBA" id="ARBA00022692"/>
    </source>
</evidence>
<comment type="caution">
    <text evidence="14">The sequence shown here is derived from an EMBL/GenBank/DDBJ whole genome shotgun (WGS) entry which is preliminary data.</text>
</comment>
<evidence type="ECO:0000256" key="10">
    <source>
        <dbReference type="PROSITE-ProRule" id="PRU01360"/>
    </source>
</evidence>
<evidence type="ECO:0000256" key="4">
    <source>
        <dbReference type="ARBA" id="ARBA00022496"/>
    </source>
</evidence>
<evidence type="ECO:0000256" key="12">
    <source>
        <dbReference type="SAM" id="MobiDB-lite"/>
    </source>
</evidence>
<dbReference type="PROSITE" id="PS52016">
    <property type="entry name" value="TONB_DEPENDENT_REC_3"/>
    <property type="match status" value="1"/>
</dbReference>
<protein>
    <submittedName>
        <fullName evidence="14">SusC/RagA family TonB-linked outer membrane protein</fullName>
    </submittedName>
</protein>
<keyword evidence="6" id="KW-0408">Iron</keyword>
<dbReference type="InterPro" id="IPR008969">
    <property type="entry name" value="CarboxyPept-like_regulatory"/>
</dbReference>
<evidence type="ECO:0000256" key="1">
    <source>
        <dbReference type="ARBA" id="ARBA00004571"/>
    </source>
</evidence>
<dbReference type="SUPFAM" id="SSF49464">
    <property type="entry name" value="Carboxypeptidase regulatory domain-like"/>
    <property type="match status" value="1"/>
</dbReference>
<gene>
    <name evidence="14" type="ORF">GCM10023091_43680</name>
</gene>
<dbReference type="InterPro" id="IPR012910">
    <property type="entry name" value="Plug_dom"/>
</dbReference>
<dbReference type="Proteomes" id="UP001501508">
    <property type="component" value="Unassembled WGS sequence"/>
</dbReference>
<evidence type="ECO:0000256" key="8">
    <source>
        <dbReference type="ARBA" id="ARBA00023136"/>
    </source>
</evidence>
<feature type="region of interest" description="Disordered" evidence="12">
    <location>
        <begin position="423"/>
        <end position="450"/>
    </location>
</feature>
<comment type="similarity">
    <text evidence="10 11">Belongs to the TonB-dependent receptor family.</text>
</comment>
<dbReference type="InterPro" id="IPR000531">
    <property type="entry name" value="Beta-barrel_TonB"/>
</dbReference>
<evidence type="ECO:0000313" key="15">
    <source>
        <dbReference type="Proteomes" id="UP001501508"/>
    </source>
</evidence>
<dbReference type="Pfam" id="PF00593">
    <property type="entry name" value="TonB_dep_Rec_b-barrel"/>
    <property type="match status" value="1"/>
</dbReference>
<dbReference type="InterPro" id="IPR023997">
    <property type="entry name" value="TonB-dep_OMP_SusC/RagA_CS"/>
</dbReference>
<keyword evidence="2 10" id="KW-0813">Transport</keyword>
<dbReference type="InterPro" id="IPR039426">
    <property type="entry name" value="TonB-dep_rcpt-like"/>
</dbReference>
<dbReference type="Gene3D" id="2.40.170.20">
    <property type="entry name" value="TonB-dependent receptor, beta-barrel domain"/>
    <property type="match status" value="1"/>
</dbReference>
<dbReference type="InterPro" id="IPR036942">
    <property type="entry name" value="Beta-barrel_TonB_sf"/>
</dbReference>
<name>A0ABP8ME30_9BACT</name>
<reference evidence="15" key="1">
    <citation type="journal article" date="2019" name="Int. J. Syst. Evol. Microbiol.">
        <title>The Global Catalogue of Microorganisms (GCM) 10K type strain sequencing project: providing services to taxonomists for standard genome sequencing and annotation.</title>
        <authorList>
            <consortium name="The Broad Institute Genomics Platform"/>
            <consortium name="The Broad Institute Genome Sequencing Center for Infectious Disease"/>
            <person name="Wu L."/>
            <person name="Ma J."/>
        </authorList>
    </citation>
    <scope>NUCLEOTIDE SEQUENCE [LARGE SCALE GENOMIC DNA]</scope>
    <source>
        <strain evidence="15">JCM 31920</strain>
    </source>
</reference>
<sequence length="1164" mass="126941">MYSGKLKLWKLSTGSGPVLRLSKALLFALLLFAACPGVAAGISASQKVTLSAKNITLEEAFKILKKQSGYTFFYDHELLRNAKKINVNVKNLSLEKALDACLAEQSISYTIVGKTVVLKSVRRNDAPVSVTANEPIKIETEVRTQALPVTQVRLAELQQILAETVRGKVSDENGAPLPGVNIMIKGTSQGTSTDIDGQFTLTVPENTVVLVFSFVGYTPQEVSLGGRNSINVTMQVDNKSLEEVVVTALGIKKEVRALGYSITRVDGQAFAKNRETNFMNALSGKVAGVNVVPGATGASGSSRVTIRGSTSITGSNSPLYVINGMPMNSDQLGQPDGTRPDWGDGPSSLNADDIEEISVLKGATAAALYGSRAKNGAILITTKSGRGSRGIGVEFNTNNTWDVPLFLWDIQNVYGQGYGGVRPPSPEEAAKHSQNHWGEKYDGVPTPQYDGQSRPYSYVKDQVLKDYYRTGFTSSNNVSFTGGGDNGTFRLGISDMRNQGIVPNNKMRRNNISLGINQNLSKNFSVNANIDYVNENVDNRYILATGQGSGPGTILYVNSNMPTSALSPGYDKNYQEWVLGSDRNATNPYFALNRITNNSQKDRFITTVTARWNILSWLFLQGRVGQDFFSFKANQVIPDGTGFLPAGKIIENTSTFYERNYEGLLGINKELTDDFTLSVNLGGNMMARKTYQTDVEGLGFVVPQFYVINNTATRNVSTGDYRSKTNSLFGTAELGFRNQLFLNVTGRNDWFSTLNPKSNSYFYPSVGASYVFSESLSLPKAISFGKLRVAYASVGGGTDPYLLNLTYGLLPFSFSGAQLGTITQSTIPNAALKPLSVNEIEAGLDLRMFNNRAGLDFSFYNKVANNDIAFETISTTSGYAGAVVNVGSIRNRGVELLLTGKPIQKGDFTWDVAVNAAFNKSKVLKISESSNEFNMATGTKATIRHIVGQEYSQIVGRKIMKNENGQDIINAAGTPMVTSYVVPFGSGVHRWTTGLTNNFSYKGLTLSVQIDGKFGGKYYSETNYSLEHRGMSWKSLLGREDGIVLPGVTESGEVNQVKLTKSQVENRAIIIARREALDDYLYDTSFIRFRYASLTYSLPRSVFEQLGFVKGASVSFIGRNLGLLLSRTPGLDPESQLFTDNKQGIEKSTLPPVRSWGFNVNLKF</sequence>
<dbReference type="InterPro" id="IPR023996">
    <property type="entry name" value="TonB-dep_OMP_SusC/RagA"/>
</dbReference>
<dbReference type="SMART" id="SM00965">
    <property type="entry name" value="STN"/>
    <property type="match status" value="1"/>
</dbReference>
<keyword evidence="7 11" id="KW-0798">TonB box</keyword>
<dbReference type="SUPFAM" id="SSF56935">
    <property type="entry name" value="Porins"/>
    <property type="match status" value="1"/>
</dbReference>
<keyword evidence="15" id="KW-1185">Reference proteome</keyword>
<dbReference type="Gene3D" id="2.170.130.10">
    <property type="entry name" value="TonB-dependent receptor, plug domain"/>
    <property type="match status" value="1"/>
</dbReference>
<dbReference type="Pfam" id="PF07660">
    <property type="entry name" value="STN"/>
    <property type="match status" value="1"/>
</dbReference>
<keyword evidence="4" id="KW-0406">Ion transport</keyword>
<dbReference type="NCBIfam" id="TIGR04057">
    <property type="entry name" value="SusC_RagA_signa"/>
    <property type="match status" value="1"/>
</dbReference>
<dbReference type="NCBIfam" id="TIGR04056">
    <property type="entry name" value="OMP_RagA_SusC"/>
    <property type="match status" value="1"/>
</dbReference>
<keyword evidence="9 10" id="KW-0998">Cell outer membrane</keyword>
<evidence type="ECO:0000256" key="7">
    <source>
        <dbReference type="ARBA" id="ARBA00023077"/>
    </source>
</evidence>
<evidence type="ECO:0000256" key="3">
    <source>
        <dbReference type="ARBA" id="ARBA00022452"/>
    </source>
</evidence>
<evidence type="ECO:0000313" key="14">
    <source>
        <dbReference type="EMBL" id="GAA4447932.1"/>
    </source>
</evidence>
<evidence type="ECO:0000256" key="11">
    <source>
        <dbReference type="RuleBase" id="RU003357"/>
    </source>
</evidence>
<evidence type="ECO:0000256" key="9">
    <source>
        <dbReference type="ARBA" id="ARBA00023237"/>
    </source>
</evidence>
<keyword evidence="3 10" id="KW-1134">Transmembrane beta strand</keyword>
<dbReference type="Gene3D" id="2.60.40.1120">
    <property type="entry name" value="Carboxypeptidase-like, regulatory domain"/>
    <property type="match status" value="1"/>
</dbReference>
<keyword evidence="5 10" id="KW-0812">Transmembrane</keyword>
<comment type="subcellular location">
    <subcellularLocation>
        <location evidence="1 10">Cell outer membrane</location>
        <topology evidence="1 10">Multi-pass membrane protein</topology>
    </subcellularLocation>
</comment>
<organism evidence="14 15">
    <name type="scientific">Ravibacter arvi</name>
    <dbReference type="NCBI Taxonomy" id="2051041"/>
    <lineage>
        <taxon>Bacteria</taxon>
        <taxon>Pseudomonadati</taxon>
        <taxon>Bacteroidota</taxon>
        <taxon>Cytophagia</taxon>
        <taxon>Cytophagales</taxon>
        <taxon>Spirosomataceae</taxon>
        <taxon>Ravibacter</taxon>
    </lineage>
</organism>
<keyword evidence="8 10" id="KW-0472">Membrane</keyword>
<dbReference type="InterPro" id="IPR037066">
    <property type="entry name" value="Plug_dom_sf"/>
</dbReference>
<keyword evidence="4" id="KW-0410">Iron transport</keyword>
<evidence type="ECO:0000259" key="13">
    <source>
        <dbReference type="SMART" id="SM00965"/>
    </source>
</evidence>
<evidence type="ECO:0000256" key="6">
    <source>
        <dbReference type="ARBA" id="ARBA00023004"/>
    </source>
</evidence>
<dbReference type="Pfam" id="PF13715">
    <property type="entry name" value="CarbopepD_reg_2"/>
    <property type="match status" value="1"/>
</dbReference>